<dbReference type="InterPro" id="IPR043136">
    <property type="entry name" value="B30.2/SPRY_sf"/>
</dbReference>
<dbReference type="Gene3D" id="2.60.120.920">
    <property type="match status" value="1"/>
</dbReference>
<dbReference type="InterPro" id="IPR003879">
    <property type="entry name" value="Butyrophylin_SPRY"/>
</dbReference>
<dbReference type="Proteomes" id="UP001529510">
    <property type="component" value="Unassembled WGS sequence"/>
</dbReference>
<dbReference type="AlphaFoldDB" id="A0ABD0PKB7"/>
<dbReference type="InterPro" id="IPR050143">
    <property type="entry name" value="TRIM/RBCC"/>
</dbReference>
<comment type="caution">
    <text evidence="2">The sequence shown here is derived from an EMBL/GenBank/DDBJ whole genome shotgun (WGS) entry which is preliminary data.</text>
</comment>
<accession>A0ABD0PKB7</accession>
<keyword evidence="3" id="KW-1185">Reference proteome</keyword>
<feature type="non-terminal residue" evidence="2">
    <location>
        <position position="68"/>
    </location>
</feature>
<sequence>SYLISLPVDVTLDLNTCYPKLILSDDGKQVTYDDTKRELPDNPERFDSCCSVLAKEGFASGRFYFEVQ</sequence>
<evidence type="ECO:0000313" key="3">
    <source>
        <dbReference type="Proteomes" id="UP001529510"/>
    </source>
</evidence>
<dbReference type="InterPro" id="IPR006574">
    <property type="entry name" value="PRY"/>
</dbReference>
<feature type="domain" description="B30.2/SPRY" evidence="1">
    <location>
        <begin position="1"/>
        <end position="68"/>
    </location>
</feature>
<gene>
    <name evidence="2" type="ORF">M9458_030158</name>
</gene>
<protein>
    <recommendedName>
        <fullName evidence="1">B30.2/SPRY domain-containing protein</fullName>
    </recommendedName>
</protein>
<dbReference type="PANTHER" id="PTHR24103">
    <property type="entry name" value="E3 UBIQUITIN-PROTEIN LIGASE TRIM"/>
    <property type="match status" value="1"/>
</dbReference>
<organism evidence="2 3">
    <name type="scientific">Cirrhinus mrigala</name>
    <name type="common">Mrigala</name>
    <dbReference type="NCBI Taxonomy" id="683832"/>
    <lineage>
        <taxon>Eukaryota</taxon>
        <taxon>Metazoa</taxon>
        <taxon>Chordata</taxon>
        <taxon>Craniata</taxon>
        <taxon>Vertebrata</taxon>
        <taxon>Euteleostomi</taxon>
        <taxon>Actinopterygii</taxon>
        <taxon>Neopterygii</taxon>
        <taxon>Teleostei</taxon>
        <taxon>Ostariophysi</taxon>
        <taxon>Cypriniformes</taxon>
        <taxon>Cyprinidae</taxon>
        <taxon>Labeoninae</taxon>
        <taxon>Labeonini</taxon>
        <taxon>Cirrhinus</taxon>
    </lineage>
</organism>
<dbReference type="EMBL" id="JAMKFB020000015">
    <property type="protein sequence ID" value="KAL0174190.1"/>
    <property type="molecule type" value="Genomic_DNA"/>
</dbReference>
<evidence type="ECO:0000259" key="1">
    <source>
        <dbReference type="PROSITE" id="PS50188"/>
    </source>
</evidence>
<dbReference type="SMART" id="SM00589">
    <property type="entry name" value="PRY"/>
    <property type="match status" value="1"/>
</dbReference>
<dbReference type="InterPro" id="IPR001870">
    <property type="entry name" value="B30.2/SPRY"/>
</dbReference>
<dbReference type="PRINTS" id="PR01407">
    <property type="entry name" value="BUTYPHLNCDUF"/>
</dbReference>
<dbReference type="SUPFAM" id="SSF49899">
    <property type="entry name" value="Concanavalin A-like lectins/glucanases"/>
    <property type="match status" value="1"/>
</dbReference>
<proteinExistence type="predicted"/>
<reference evidence="2 3" key="1">
    <citation type="submission" date="2024-05" db="EMBL/GenBank/DDBJ databases">
        <title>Genome sequencing and assembly of Indian major carp, Cirrhinus mrigala (Hamilton, 1822).</title>
        <authorList>
            <person name="Mohindra V."/>
            <person name="Chowdhury L.M."/>
            <person name="Lal K."/>
            <person name="Jena J.K."/>
        </authorList>
    </citation>
    <scope>NUCLEOTIDE SEQUENCE [LARGE SCALE GENOMIC DNA]</scope>
    <source>
        <strain evidence="2">CM1030</strain>
        <tissue evidence="2">Blood</tissue>
    </source>
</reference>
<dbReference type="PROSITE" id="PS50188">
    <property type="entry name" value="B302_SPRY"/>
    <property type="match status" value="1"/>
</dbReference>
<dbReference type="Pfam" id="PF13765">
    <property type="entry name" value="PRY"/>
    <property type="match status" value="1"/>
</dbReference>
<name>A0ABD0PKB7_CIRMR</name>
<dbReference type="InterPro" id="IPR013320">
    <property type="entry name" value="ConA-like_dom_sf"/>
</dbReference>
<feature type="non-terminal residue" evidence="2">
    <location>
        <position position="1"/>
    </location>
</feature>
<evidence type="ECO:0000313" key="2">
    <source>
        <dbReference type="EMBL" id="KAL0174190.1"/>
    </source>
</evidence>